<dbReference type="SUPFAM" id="SSF53756">
    <property type="entry name" value="UDP-Glycosyltransferase/glycogen phosphorylase"/>
    <property type="match status" value="1"/>
</dbReference>
<evidence type="ECO:0000313" key="1">
    <source>
        <dbReference type="EMBL" id="VIO65766.1"/>
    </source>
</evidence>
<comment type="caution">
    <text evidence="1">The sequence shown here is derived from an EMBL/GenBank/DDBJ whole genome shotgun (WGS) entry which is preliminary data.</text>
</comment>
<name>A0A508SUS5_9BRAD</name>
<organism evidence="1 2">
    <name type="scientific">Bradyrhizobium ivorense</name>
    <dbReference type="NCBI Taxonomy" id="2511166"/>
    <lineage>
        <taxon>Bacteria</taxon>
        <taxon>Pseudomonadati</taxon>
        <taxon>Pseudomonadota</taxon>
        <taxon>Alphaproteobacteria</taxon>
        <taxon>Hyphomicrobiales</taxon>
        <taxon>Nitrobacteraceae</taxon>
        <taxon>Bradyrhizobium</taxon>
    </lineage>
</organism>
<evidence type="ECO:0000313" key="2">
    <source>
        <dbReference type="Proteomes" id="UP000328092"/>
    </source>
</evidence>
<dbReference type="Gene3D" id="3.40.50.2000">
    <property type="entry name" value="Glycogen Phosphorylase B"/>
    <property type="match status" value="2"/>
</dbReference>
<sequence length="416" mass="45993">MRAFGVGIGTPFRVFIRDRAMKKILWIVGRIPSPLFSGDALYSAGILTALSRTGQTEVTVVGCRREDAPVDDRLLRLPGTVFPEAPWPRRLGIRSLLTSSPRDAYCLAPPSIGTTLAELLNQRWDWIVFDHARSGALLPMVLKQRKRASICYLAHNAEGKIRPAIANDFTNPLRRAIMRWDAEKYRRLEQRIVDAADSILCITDADAAYFAQPGKTTFVVPPIYLGAAAPSDRIESTRPKSILLLGSFEWVAKQRNLEHIIGTLLPPLKRQNVTLDVVGNVPEDIKARYAHERPHLVFHGPVADLANVLARSRAGLVAETLGGGFKLKLLDYAFARLPIFGLRAAVDGTTADEQSAMYLADTMDDLAKTIVDGIDDLAGLNRNQTKLFELMSNRFGLEQGTRRLHDILVERAGAAP</sequence>
<dbReference type="Proteomes" id="UP000328092">
    <property type="component" value="Unassembled WGS sequence"/>
</dbReference>
<protein>
    <submittedName>
        <fullName evidence="1">Uncharacterized protein</fullName>
    </submittedName>
</protein>
<dbReference type="OrthoDB" id="9807209at2"/>
<dbReference type="AlphaFoldDB" id="A0A508SUS5"/>
<dbReference type="Pfam" id="PF13692">
    <property type="entry name" value="Glyco_trans_1_4"/>
    <property type="match status" value="1"/>
</dbReference>
<accession>A0A508SUS5</accession>
<proteinExistence type="predicted"/>
<dbReference type="EMBL" id="CAADFC020000004">
    <property type="protein sequence ID" value="VIO65766.1"/>
    <property type="molecule type" value="Genomic_DNA"/>
</dbReference>
<reference evidence="1" key="1">
    <citation type="submission" date="2019-02" db="EMBL/GenBank/DDBJ databases">
        <authorList>
            <person name="Pothier F.J."/>
        </authorList>
    </citation>
    <scope>NUCLEOTIDE SEQUENCE</scope>
    <source>
        <strain evidence="1">CI-1B</strain>
    </source>
</reference>
<gene>
    <name evidence="1" type="ORF">CI1B_08730</name>
</gene>
<keyword evidence="2" id="KW-1185">Reference proteome</keyword>